<dbReference type="SUPFAM" id="SSF48452">
    <property type="entry name" value="TPR-like"/>
    <property type="match status" value="1"/>
</dbReference>
<dbReference type="Proteomes" id="UP001337305">
    <property type="component" value="Unassembled WGS sequence"/>
</dbReference>
<evidence type="ECO:0000256" key="3">
    <source>
        <dbReference type="ARBA" id="ARBA00022729"/>
    </source>
</evidence>
<dbReference type="EMBL" id="JAODOP010000004">
    <property type="protein sequence ID" value="MEF3834785.1"/>
    <property type="molecule type" value="Genomic_DNA"/>
</dbReference>
<dbReference type="CDD" id="cd08977">
    <property type="entry name" value="SusD"/>
    <property type="match status" value="1"/>
</dbReference>
<evidence type="ECO:0000256" key="5">
    <source>
        <dbReference type="ARBA" id="ARBA00023237"/>
    </source>
</evidence>
<comment type="similarity">
    <text evidence="2">Belongs to the SusD family.</text>
</comment>
<evidence type="ECO:0000259" key="6">
    <source>
        <dbReference type="Pfam" id="PF07980"/>
    </source>
</evidence>
<reference evidence="8 9" key="1">
    <citation type="submission" date="2022-09" db="EMBL/GenBank/DDBJ databases">
        <title>Genome sequencing of Flavivirga sp. MEBiC05379.</title>
        <authorList>
            <person name="Oh H.-M."/>
            <person name="Kwon K.K."/>
            <person name="Park M.J."/>
            <person name="Yang S.-H."/>
        </authorList>
    </citation>
    <scope>NUCLEOTIDE SEQUENCE [LARGE SCALE GENOMIC DNA]</scope>
    <source>
        <strain evidence="8 9">MEBiC05379</strain>
    </source>
</reference>
<dbReference type="Pfam" id="PF07980">
    <property type="entry name" value="SusD_RagB"/>
    <property type="match status" value="1"/>
</dbReference>
<evidence type="ECO:0000313" key="8">
    <source>
        <dbReference type="EMBL" id="MEF3834785.1"/>
    </source>
</evidence>
<evidence type="ECO:0000259" key="7">
    <source>
        <dbReference type="Pfam" id="PF14322"/>
    </source>
</evidence>
<gene>
    <name evidence="8" type="ORF">N1F79_16755</name>
</gene>
<sequence length="516" mass="57187">MKINNLIIILLFASFITGCSTDILKEEPTGFIAPSQFFNTEQEVEAALFGVYNFLHNENINDNFWLLIGDLGTDIGVTRSIGRFNTGQFYEMDTPDGRFTTLYRDHYQAIGAANTVVQRVSESDNFTQGFKDEVVGEAKYLRAYYYFKLTLLWGDVPMWLNELNLDEVETLGRTPLEEVRAQIIQDLTDAANSLPPTRDAGNLGRVTTWAAKALLARVYLFGNDWQNALSTANDVILNSGHSLIPSVEDLFDFNNKFNSELIHVIPKLTDIKGSNVHSFSSARGFDEAVLVDFSNGIAAIRPDGEEVLQAGGIGGLFQGWGIYQTIAENYDSYEAGDTRKALWWHDFMLTDGTTITMTGGSSGSGGYYNRKFLAFDETPNNGSRDIPVTRLGEMYLIAAEAENEINGPTAAAYASINEIRRRAFGDNAHDVPAALSKEAFSQAIIDENRFELGGEGLRKWYLIHWGFDALNAAVQFASGSNPTAATNIKSHHVLFRIPEEEIVKNPNLAPNNPGYN</sequence>
<evidence type="ECO:0000256" key="2">
    <source>
        <dbReference type="ARBA" id="ARBA00006275"/>
    </source>
</evidence>
<accession>A0ABU7XVP9</accession>
<dbReference type="InterPro" id="IPR012944">
    <property type="entry name" value="SusD_RagB_dom"/>
</dbReference>
<proteinExistence type="inferred from homology"/>
<feature type="domain" description="SusD-like N-terminal" evidence="7">
    <location>
        <begin position="38"/>
        <end position="220"/>
    </location>
</feature>
<name>A0ABU7XVP9_9FLAO</name>
<dbReference type="PROSITE" id="PS51257">
    <property type="entry name" value="PROKAR_LIPOPROTEIN"/>
    <property type="match status" value="1"/>
</dbReference>
<evidence type="ECO:0000313" key="9">
    <source>
        <dbReference type="Proteomes" id="UP001337305"/>
    </source>
</evidence>
<dbReference type="Pfam" id="PF14322">
    <property type="entry name" value="SusD-like_3"/>
    <property type="match status" value="1"/>
</dbReference>
<comment type="caution">
    <text evidence="8">The sequence shown here is derived from an EMBL/GenBank/DDBJ whole genome shotgun (WGS) entry which is preliminary data.</text>
</comment>
<keyword evidence="9" id="KW-1185">Reference proteome</keyword>
<protein>
    <submittedName>
        <fullName evidence="8">RagB/SusD family nutrient uptake outer membrane protein</fullName>
    </submittedName>
</protein>
<feature type="domain" description="RagB/SusD" evidence="6">
    <location>
        <begin position="323"/>
        <end position="515"/>
    </location>
</feature>
<dbReference type="InterPro" id="IPR033985">
    <property type="entry name" value="SusD-like_N"/>
</dbReference>
<dbReference type="InterPro" id="IPR011990">
    <property type="entry name" value="TPR-like_helical_dom_sf"/>
</dbReference>
<evidence type="ECO:0000256" key="1">
    <source>
        <dbReference type="ARBA" id="ARBA00004442"/>
    </source>
</evidence>
<organism evidence="8 9">
    <name type="scientific">Flavivirga spongiicola</name>
    <dbReference type="NCBI Taxonomy" id="421621"/>
    <lineage>
        <taxon>Bacteria</taxon>
        <taxon>Pseudomonadati</taxon>
        <taxon>Bacteroidota</taxon>
        <taxon>Flavobacteriia</taxon>
        <taxon>Flavobacteriales</taxon>
        <taxon>Flavobacteriaceae</taxon>
        <taxon>Flavivirga</taxon>
    </lineage>
</organism>
<keyword evidence="3" id="KW-0732">Signal</keyword>
<keyword evidence="5" id="KW-0998">Cell outer membrane</keyword>
<dbReference type="RefSeq" id="WP_303307097.1">
    <property type="nucleotide sequence ID" value="NZ_JAODOP010000004.1"/>
</dbReference>
<dbReference type="Gene3D" id="1.25.40.390">
    <property type="match status" value="1"/>
</dbReference>
<keyword evidence="4" id="KW-0472">Membrane</keyword>
<comment type="subcellular location">
    <subcellularLocation>
        <location evidence="1">Cell outer membrane</location>
    </subcellularLocation>
</comment>
<evidence type="ECO:0000256" key="4">
    <source>
        <dbReference type="ARBA" id="ARBA00023136"/>
    </source>
</evidence>